<dbReference type="Proteomes" id="UP000682782">
    <property type="component" value="Chromosome"/>
</dbReference>
<proteinExistence type="predicted"/>
<dbReference type="EMBL" id="CP068393">
    <property type="protein sequence ID" value="QUC68612.1"/>
    <property type="molecule type" value="Genomic_DNA"/>
</dbReference>
<evidence type="ECO:0000313" key="1">
    <source>
        <dbReference type="EMBL" id="QUC68612.1"/>
    </source>
</evidence>
<reference evidence="1" key="1">
    <citation type="submission" date="2021-01" db="EMBL/GenBank/DDBJ databases">
        <title>Complete genome sequence of Clostridiales bacterium R-7.</title>
        <authorList>
            <person name="Mahoney-Kurpe S.C."/>
            <person name="Palevich N."/>
            <person name="Koike S."/>
            <person name="Moon C.D."/>
            <person name="Attwood G.T."/>
        </authorList>
    </citation>
    <scope>NUCLEOTIDE SEQUENCE</scope>
    <source>
        <strain evidence="1">R-7</strain>
    </source>
</reference>
<accession>A0AC61MZC9</accession>
<protein>
    <submittedName>
        <fullName evidence="1">Glycosyltransferase family 4 protein</fullName>
    </submittedName>
</protein>
<sequence length="363" mass="41933">MEKIMILANDTTYTYNLRDEVIERLIKEKYEVVIAAKMLHYQDELQSLGVRLIDIQTNRHGKNPLSDILLLQKYYKLIKTEKPDIVLTYNIKPNSYGGIACRLTKTRYLTNITGLGTAIENPSILQIIAKKIYKAGVAGACCVFFQNEENRQFFINHSMLRKKCKTVLLPGSGVNLKKHLPLEYPKGEVINFLFVARVMKEKGIDIYLNAAKQIHQKYNNTLFHICGICDDEKYLKKLKETDKYIQYHGEQKNMIPFYEMAHCIVHPSFYPEGMSNVLLEAAAHCRPIITTDRSGCREIVDNGINGYIIPCHSHEKLIESIEMFMKLCWLEKKAMGIAARQKVEKEFDRQIVAEKYLEEVKKA</sequence>
<keyword evidence="2" id="KW-1185">Reference proteome</keyword>
<evidence type="ECO:0000313" key="2">
    <source>
        <dbReference type="Proteomes" id="UP000682782"/>
    </source>
</evidence>
<name>A0AC61MZC9_9FIRM</name>
<organism evidence="1 2">
    <name type="scientific">Aristaeella hokkaidonensis</name>
    <dbReference type="NCBI Taxonomy" id="3046382"/>
    <lineage>
        <taxon>Bacteria</taxon>
        <taxon>Bacillati</taxon>
        <taxon>Bacillota</taxon>
        <taxon>Clostridia</taxon>
        <taxon>Eubacteriales</taxon>
        <taxon>Aristaeellaceae</taxon>
        <taxon>Aristaeella</taxon>
    </lineage>
</organism>
<gene>
    <name evidence="1" type="ORF">JYE49_05860</name>
</gene>